<keyword evidence="1" id="KW-1133">Transmembrane helix</keyword>
<gene>
    <name evidence="2" type="ORF">COMA1_40106</name>
</gene>
<keyword evidence="1" id="KW-0812">Transmembrane</keyword>
<evidence type="ECO:0000313" key="3">
    <source>
        <dbReference type="Proteomes" id="UP000199032"/>
    </source>
</evidence>
<dbReference type="SUPFAM" id="SSF111369">
    <property type="entry name" value="HlyD-like secretion proteins"/>
    <property type="match status" value="1"/>
</dbReference>
<dbReference type="OrthoDB" id="9759690at2"/>
<dbReference type="PANTHER" id="PTHR13325">
    <property type="entry name" value="PROTEASE M50 MEMBRANE-BOUND TRANSCRIPTION FACTOR SITE 2 PROTEASE"/>
    <property type="match status" value="1"/>
</dbReference>
<keyword evidence="1" id="KW-0472">Membrane</keyword>
<feature type="transmembrane region" description="Helical" evidence="1">
    <location>
        <begin position="229"/>
        <end position="249"/>
    </location>
</feature>
<proteinExistence type="predicted"/>
<dbReference type="GO" id="GO:0031293">
    <property type="term" value="P:membrane protein intracellular domain proteolysis"/>
    <property type="evidence" value="ECO:0007669"/>
    <property type="project" value="TreeGrafter"/>
</dbReference>
<dbReference type="GO" id="GO:0005737">
    <property type="term" value="C:cytoplasm"/>
    <property type="evidence" value="ECO:0007669"/>
    <property type="project" value="TreeGrafter"/>
</dbReference>
<name>A0A0S4LIZ9_9BACT</name>
<feature type="transmembrane region" description="Helical" evidence="1">
    <location>
        <begin position="427"/>
        <end position="447"/>
    </location>
</feature>
<accession>A0A0S4LIZ9</accession>
<dbReference type="GO" id="GO:0004222">
    <property type="term" value="F:metalloendopeptidase activity"/>
    <property type="evidence" value="ECO:0007669"/>
    <property type="project" value="InterPro"/>
</dbReference>
<dbReference type="STRING" id="1742972.COMA1_40106"/>
<feature type="transmembrane region" description="Helical" evidence="1">
    <location>
        <begin position="197"/>
        <end position="217"/>
    </location>
</feature>
<dbReference type="PANTHER" id="PTHR13325:SF3">
    <property type="entry name" value="MEMBRANE-BOUND TRANSCRIPTION FACTOR SITE-2 PROTEASE"/>
    <property type="match status" value="1"/>
</dbReference>
<protein>
    <submittedName>
        <fullName evidence="2">Peptidase, M50 family</fullName>
    </submittedName>
</protein>
<feature type="transmembrane region" description="Helical" evidence="1">
    <location>
        <begin position="361"/>
        <end position="382"/>
    </location>
</feature>
<dbReference type="RefSeq" id="WP_090750006.1">
    <property type="nucleotide sequence ID" value="NZ_CZQA01000010.1"/>
</dbReference>
<feature type="transmembrane region" description="Helical" evidence="1">
    <location>
        <begin position="284"/>
        <end position="305"/>
    </location>
</feature>
<dbReference type="EMBL" id="CZQA01000010">
    <property type="protein sequence ID" value="CUS37539.1"/>
    <property type="molecule type" value="Genomic_DNA"/>
</dbReference>
<dbReference type="AlphaFoldDB" id="A0A0S4LIZ9"/>
<evidence type="ECO:0000313" key="2">
    <source>
        <dbReference type="EMBL" id="CUS37539.1"/>
    </source>
</evidence>
<sequence length="715" mass="80281">MSEALFSPSWYRVASLTPRLRGHAQLHRHRYRGQIWYVVQDLANERFHRFSPTAFSFIGLMDGTRSVQAIWEHCSTKLGDQAPTQPDVVQLLSQLHAADLLQCDIPPDTAELLARHDKQRQRKWQKRLMSVFAWQFPLVDPERFLQQFAPLVRPFFSWWGAILWGLIVAPAVVLGAAHWSDLSANLIDRVTAPQNLVLLWLLFPVIKALHEFGHAFAVKVFGGEVHDMGLMLLVLSPVPYVEASASSAFADKWQRVVVGAAGMIVELVLAAMAVYVWVSVEPGLVRTLAYNTIFIAGISTVLFNANPLLKFDGYYILADFLEIPNLRQRAHTYLGYLCERYLFGRDDASVPHATEGERAWFITYAVSSFIYRVVVVVAILLYLTDQLFVLGVIFAILTAGTWFVLPLGKGIHYLFTSPRIRRVRGRAVAVSLALVAGVIVLLTLLPVPFRTRAEGVVWIPDEAFVRVQIDGFVEQVVAVPGSTVRPGDLLVVCSDPAVHADVKMIEGQLHEIKSRVREQLVDNLVKAKMLEEEQRYIEERLARAKERQSELELRSRVAGTFILPKAEDLPGHFVKRGDVLAHIVDLKMMTVRTIVDQGDIDLIRHQTQAVEVRLSERLADPMRATISRLVPAASDELPSPALGSEGGGQVPLDPHDAKGHTALKKLFQIDLALPLQKGLLNVGGRVYVRFDHGRESLAIQWYRQGRQVFLARFNV</sequence>
<dbReference type="InterPro" id="IPR041881">
    <property type="entry name" value="PqqD_sf"/>
</dbReference>
<evidence type="ECO:0000256" key="1">
    <source>
        <dbReference type="SAM" id="Phobius"/>
    </source>
</evidence>
<dbReference type="InterPro" id="IPR001193">
    <property type="entry name" value="MBTPS2"/>
</dbReference>
<feature type="transmembrane region" description="Helical" evidence="1">
    <location>
        <begin position="156"/>
        <end position="177"/>
    </location>
</feature>
<organism evidence="2 3">
    <name type="scientific">Candidatus Nitrospira nitrosa</name>
    <dbReference type="NCBI Taxonomy" id="1742972"/>
    <lineage>
        <taxon>Bacteria</taxon>
        <taxon>Pseudomonadati</taxon>
        <taxon>Nitrospirota</taxon>
        <taxon>Nitrospiria</taxon>
        <taxon>Nitrospirales</taxon>
        <taxon>Nitrospiraceae</taxon>
        <taxon>Nitrospira</taxon>
    </lineage>
</organism>
<dbReference type="Gene3D" id="1.10.10.1150">
    <property type="entry name" value="Coenzyme PQQ synthesis protein D (PqqD)"/>
    <property type="match status" value="1"/>
</dbReference>
<reference evidence="2 3" key="1">
    <citation type="submission" date="2015-10" db="EMBL/GenBank/DDBJ databases">
        <authorList>
            <person name="Gilbert D.G."/>
        </authorList>
    </citation>
    <scope>NUCLEOTIDE SEQUENCE [LARGE SCALE GENOMIC DNA]</scope>
    <source>
        <strain evidence="2">COMA1</strain>
    </source>
</reference>
<dbReference type="Proteomes" id="UP000199032">
    <property type="component" value="Unassembled WGS sequence"/>
</dbReference>
<dbReference type="GO" id="GO:0016020">
    <property type="term" value="C:membrane"/>
    <property type="evidence" value="ECO:0007669"/>
    <property type="project" value="InterPro"/>
</dbReference>
<feature type="transmembrane region" description="Helical" evidence="1">
    <location>
        <begin position="256"/>
        <end position="278"/>
    </location>
</feature>
<keyword evidence="3" id="KW-1185">Reference proteome</keyword>
<feature type="transmembrane region" description="Helical" evidence="1">
    <location>
        <begin position="388"/>
        <end position="407"/>
    </location>
</feature>